<dbReference type="Pfam" id="PF01408">
    <property type="entry name" value="GFO_IDH_MocA"/>
    <property type="match status" value="1"/>
</dbReference>
<dbReference type="PANTHER" id="PTHR42840">
    <property type="entry name" value="NAD(P)-BINDING ROSSMANN-FOLD SUPERFAMILY PROTEIN-RELATED"/>
    <property type="match status" value="1"/>
</dbReference>
<dbReference type="GO" id="GO:0000166">
    <property type="term" value="F:nucleotide binding"/>
    <property type="evidence" value="ECO:0007669"/>
    <property type="project" value="InterPro"/>
</dbReference>
<name>A0A1J7INR3_9PEZI</name>
<keyword evidence="4" id="KW-1185">Reference proteome</keyword>
<reference evidence="3 4" key="1">
    <citation type="submission" date="2016-10" db="EMBL/GenBank/DDBJ databases">
        <title>Draft genome sequence of Coniochaeta ligniaria NRRL30616, a lignocellulolytic fungus for bioabatement of inhibitors in plant biomass hydrolysates.</title>
        <authorList>
            <consortium name="DOE Joint Genome Institute"/>
            <person name="Jimenez D.J."/>
            <person name="Hector R.E."/>
            <person name="Riley R."/>
            <person name="Sun H."/>
            <person name="Grigoriev I.V."/>
            <person name="Van Elsas J.D."/>
            <person name="Nichols N.N."/>
        </authorList>
    </citation>
    <scope>NUCLEOTIDE SEQUENCE [LARGE SCALE GENOMIC DNA]</scope>
    <source>
        <strain evidence="3 4">NRRL 30616</strain>
    </source>
</reference>
<evidence type="ECO:0000313" key="3">
    <source>
        <dbReference type="EMBL" id="OIW22753.1"/>
    </source>
</evidence>
<dbReference type="Gene3D" id="3.40.50.720">
    <property type="entry name" value="NAD(P)-binding Rossmann-like Domain"/>
    <property type="match status" value="1"/>
</dbReference>
<dbReference type="InParanoid" id="A0A1J7INR3"/>
<feature type="domain" description="Gfo/Idh/MocA-like oxidoreductase N-terminal" evidence="1">
    <location>
        <begin position="3"/>
        <end position="117"/>
    </location>
</feature>
<dbReference type="SUPFAM" id="SSF55347">
    <property type="entry name" value="Glyceraldehyde-3-phosphate dehydrogenase-like, C-terminal domain"/>
    <property type="match status" value="1"/>
</dbReference>
<feature type="domain" description="Gfo/Idh/MocA-like oxidoreductase C-terminal" evidence="2">
    <location>
        <begin position="153"/>
        <end position="327"/>
    </location>
</feature>
<evidence type="ECO:0000259" key="2">
    <source>
        <dbReference type="Pfam" id="PF02894"/>
    </source>
</evidence>
<sequence length="335" mass="36116">MVGIALLGAGIFAREEHLPAIEAAENLNLLAIYSRSQKSVDALASQAKSPVDKYYDSPSESGKSLDDLLARSDIEAVIVVLPINNQPEVIRKAIAAGKHVLSEKPVAKDVATAKELIGWYRSLSSPPVWAVAENFRYTESLVQAAKAVKELGGKVVTFHLKKYGYVKETDKYYNTEWRKVPGYQGGFLLDGGVHFIAGLRLLLGAAGEQVSQVASFASLLVERLGPVDTVHAVATTKSGVSGTITMTFGTEHKSGLEVEVVTTNGTVTWSQEEVTVSEKSQKFDYSSGVKAEVAVFAKSLESKTPDPLQTPEEAFEDLQFLEALLESKGQVKAIA</sequence>
<dbReference type="STRING" id="1408157.A0A1J7INR3"/>
<dbReference type="InterPro" id="IPR004104">
    <property type="entry name" value="Gfo/Idh/MocA-like_OxRdtase_C"/>
</dbReference>
<dbReference type="InterPro" id="IPR000683">
    <property type="entry name" value="Gfo/Idh/MocA-like_OxRdtase_N"/>
</dbReference>
<dbReference type="GO" id="GO:0005737">
    <property type="term" value="C:cytoplasm"/>
    <property type="evidence" value="ECO:0007669"/>
    <property type="project" value="TreeGrafter"/>
</dbReference>
<dbReference type="FunCoup" id="A0A1J7INR3">
    <property type="interactions" value="270"/>
</dbReference>
<dbReference type="InterPro" id="IPR036291">
    <property type="entry name" value="NAD(P)-bd_dom_sf"/>
</dbReference>
<organism evidence="3 4">
    <name type="scientific">Coniochaeta ligniaria NRRL 30616</name>
    <dbReference type="NCBI Taxonomy" id="1408157"/>
    <lineage>
        <taxon>Eukaryota</taxon>
        <taxon>Fungi</taxon>
        <taxon>Dikarya</taxon>
        <taxon>Ascomycota</taxon>
        <taxon>Pezizomycotina</taxon>
        <taxon>Sordariomycetes</taxon>
        <taxon>Sordariomycetidae</taxon>
        <taxon>Coniochaetales</taxon>
        <taxon>Coniochaetaceae</taxon>
        <taxon>Coniochaeta</taxon>
    </lineage>
</organism>
<accession>A0A1J7INR3</accession>
<dbReference type="Proteomes" id="UP000182658">
    <property type="component" value="Unassembled WGS sequence"/>
</dbReference>
<evidence type="ECO:0000313" key="4">
    <source>
        <dbReference type="Proteomes" id="UP000182658"/>
    </source>
</evidence>
<dbReference type="OrthoDB" id="64915at2759"/>
<evidence type="ECO:0000259" key="1">
    <source>
        <dbReference type="Pfam" id="PF01408"/>
    </source>
</evidence>
<gene>
    <name evidence="3" type="ORF">CONLIGDRAFT_586689</name>
</gene>
<dbReference type="EMBL" id="KV875110">
    <property type="protein sequence ID" value="OIW22753.1"/>
    <property type="molecule type" value="Genomic_DNA"/>
</dbReference>
<dbReference type="Pfam" id="PF02894">
    <property type="entry name" value="GFO_IDH_MocA_C"/>
    <property type="match status" value="1"/>
</dbReference>
<dbReference type="SUPFAM" id="SSF51735">
    <property type="entry name" value="NAD(P)-binding Rossmann-fold domains"/>
    <property type="match status" value="1"/>
</dbReference>
<dbReference type="Gene3D" id="3.30.360.10">
    <property type="entry name" value="Dihydrodipicolinate Reductase, domain 2"/>
    <property type="match status" value="1"/>
</dbReference>
<dbReference type="GO" id="GO:0016491">
    <property type="term" value="F:oxidoreductase activity"/>
    <property type="evidence" value="ECO:0007669"/>
    <property type="project" value="TreeGrafter"/>
</dbReference>
<protein>
    <submittedName>
        <fullName evidence="3">NAD(P)-binding protein</fullName>
    </submittedName>
</protein>
<dbReference type="GO" id="GO:0006740">
    <property type="term" value="P:NADPH regeneration"/>
    <property type="evidence" value="ECO:0007669"/>
    <property type="project" value="TreeGrafter"/>
</dbReference>
<dbReference type="AlphaFoldDB" id="A0A1J7INR3"/>
<proteinExistence type="predicted"/>
<dbReference type="PANTHER" id="PTHR42840:SF5">
    <property type="entry name" value="NAD(P)-BINDING ROSSMANN-FOLD SUPERFAMILY PROTEIN"/>
    <property type="match status" value="1"/>
</dbReference>